<feature type="compositionally biased region" description="Basic residues" evidence="1">
    <location>
        <begin position="75"/>
        <end position="88"/>
    </location>
</feature>
<sequence length="102" mass="11355">MIPATCVRRAKGFDSPPDPFSFLSPSNENPCGGVSERFNNGGIERKPAWPQPQTITKFRRGPEENSYLSRSWGPPRRHRGPTIHKKGPRSSGWESSYLSSVG</sequence>
<dbReference type="EMBL" id="BGPR01012141">
    <property type="protein sequence ID" value="GBN54757.1"/>
    <property type="molecule type" value="Genomic_DNA"/>
</dbReference>
<dbReference type="Proteomes" id="UP000499080">
    <property type="component" value="Unassembled WGS sequence"/>
</dbReference>
<keyword evidence="3" id="KW-1185">Reference proteome</keyword>
<comment type="caution">
    <text evidence="2">The sequence shown here is derived from an EMBL/GenBank/DDBJ whole genome shotgun (WGS) entry which is preliminary data.</text>
</comment>
<proteinExistence type="predicted"/>
<dbReference type="AlphaFoldDB" id="A0A4Y2PWX0"/>
<evidence type="ECO:0000313" key="2">
    <source>
        <dbReference type="EMBL" id="GBN54757.1"/>
    </source>
</evidence>
<reference evidence="2 3" key="1">
    <citation type="journal article" date="2019" name="Sci. Rep.">
        <title>Orb-weaving spider Araneus ventricosus genome elucidates the spidroin gene catalogue.</title>
        <authorList>
            <person name="Kono N."/>
            <person name="Nakamura H."/>
            <person name="Ohtoshi R."/>
            <person name="Moran D.A.P."/>
            <person name="Shinohara A."/>
            <person name="Yoshida Y."/>
            <person name="Fujiwara M."/>
            <person name="Mori M."/>
            <person name="Tomita M."/>
            <person name="Arakawa K."/>
        </authorList>
    </citation>
    <scope>NUCLEOTIDE SEQUENCE [LARGE SCALE GENOMIC DNA]</scope>
</reference>
<protein>
    <submittedName>
        <fullName evidence="2">Uncharacterized protein</fullName>
    </submittedName>
</protein>
<accession>A0A4Y2PWX0</accession>
<evidence type="ECO:0000256" key="1">
    <source>
        <dbReference type="SAM" id="MobiDB-lite"/>
    </source>
</evidence>
<feature type="region of interest" description="Disordered" evidence="1">
    <location>
        <begin position="59"/>
        <end position="102"/>
    </location>
</feature>
<organism evidence="2 3">
    <name type="scientific">Araneus ventricosus</name>
    <name type="common">Orbweaver spider</name>
    <name type="synonym">Epeira ventricosa</name>
    <dbReference type="NCBI Taxonomy" id="182803"/>
    <lineage>
        <taxon>Eukaryota</taxon>
        <taxon>Metazoa</taxon>
        <taxon>Ecdysozoa</taxon>
        <taxon>Arthropoda</taxon>
        <taxon>Chelicerata</taxon>
        <taxon>Arachnida</taxon>
        <taxon>Araneae</taxon>
        <taxon>Araneomorphae</taxon>
        <taxon>Entelegynae</taxon>
        <taxon>Araneoidea</taxon>
        <taxon>Araneidae</taxon>
        <taxon>Araneus</taxon>
    </lineage>
</organism>
<evidence type="ECO:0000313" key="3">
    <source>
        <dbReference type="Proteomes" id="UP000499080"/>
    </source>
</evidence>
<feature type="compositionally biased region" description="Polar residues" evidence="1">
    <location>
        <begin position="92"/>
        <end position="102"/>
    </location>
</feature>
<name>A0A4Y2PWX0_ARAVE</name>
<gene>
    <name evidence="2" type="ORF">AVEN_169143_1</name>
</gene>